<feature type="non-terminal residue" evidence="2">
    <location>
        <position position="1"/>
    </location>
</feature>
<keyword evidence="1" id="KW-0812">Transmembrane</keyword>
<feature type="transmembrane region" description="Helical" evidence="1">
    <location>
        <begin position="73"/>
        <end position="95"/>
    </location>
</feature>
<name>A0AAD5CIW2_AMBAR</name>
<comment type="caution">
    <text evidence="2">The sequence shown here is derived from an EMBL/GenBank/DDBJ whole genome shotgun (WGS) entry which is preliminary data.</text>
</comment>
<keyword evidence="1" id="KW-0472">Membrane</keyword>
<gene>
    <name evidence="2" type="ORF">M8C21_025546</name>
</gene>
<protein>
    <submittedName>
        <fullName evidence="2">Uncharacterized protein</fullName>
    </submittedName>
</protein>
<dbReference type="AlphaFoldDB" id="A0AAD5CIW2"/>
<keyword evidence="3" id="KW-1185">Reference proteome</keyword>
<evidence type="ECO:0000256" key="1">
    <source>
        <dbReference type="SAM" id="Phobius"/>
    </source>
</evidence>
<keyword evidence="1" id="KW-1133">Transmembrane helix</keyword>
<dbReference type="EMBL" id="JAMZMK010007941">
    <property type="protein sequence ID" value="KAI7742658.1"/>
    <property type="molecule type" value="Genomic_DNA"/>
</dbReference>
<organism evidence="2 3">
    <name type="scientific">Ambrosia artemisiifolia</name>
    <name type="common">Common ragweed</name>
    <dbReference type="NCBI Taxonomy" id="4212"/>
    <lineage>
        <taxon>Eukaryota</taxon>
        <taxon>Viridiplantae</taxon>
        <taxon>Streptophyta</taxon>
        <taxon>Embryophyta</taxon>
        <taxon>Tracheophyta</taxon>
        <taxon>Spermatophyta</taxon>
        <taxon>Magnoliopsida</taxon>
        <taxon>eudicotyledons</taxon>
        <taxon>Gunneridae</taxon>
        <taxon>Pentapetalae</taxon>
        <taxon>asterids</taxon>
        <taxon>campanulids</taxon>
        <taxon>Asterales</taxon>
        <taxon>Asteraceae</taxon>
        <taxon>Asteroideae</taxon>
        <taxon>Heliantheae alliance</taxon>
        <taxon>Heliantheae</taxon>
        <taxon>Ambrosia</taxon>
    </lineage>
</organism>
<evidence type="ECO:0000313" key="3">
    <source>
        <dbReference type="Proteomes" id="UP001206925"/>
    </source>
</evidence>
<dbReference type="Proteomes" id="UP001206925">
    <property type="component" value="Unassembled WGS sequence"/>
</dbReference>
<accession>A0AAD5CIW2</accession>
<proteinExistence type="predicted"/>
<evidence type="ECO:0000313" key="2">
    <source>
        <dbReference type="EMBL" id="KAI7742658.1"/>
    </source>
</evidence>
<reference evidence="2" key="1">
    <citation type="submission" date="2022-06" db="EMBL/GenBank/DDBJ databases">
        <title>Uncovering the hologenomic basis of an extraordinary plant invasion.</title>
        <authorList>
            <person name="Bieker V.C."/>
            <person name="Martin M.D."/>
            <person name="Gilbert T."/>
            <person name="Hodgins K."/>
            <person name="Battlay P."/>
            <person name="Petersen B."/>
            <person name="Wilson J."/>
        </authorList>
    </citation>
    <scope>NUCLEOTIDE SEQUENCE</scope>
    <source>
        <strain evidence="2">AA19_3_7</strain>
        <tissue evidence="2">Leaf</tissue>
    </source>
</reference>
<sequence length="117" mass="13546">MMHQLLQAMGRDIVRQESPKKPWKCSILWHPGECLDVLQNRQGTPRVQGLALDTRTFEIETSKEPSSANMQKLGFISFASHNWVHILLLVIWWLFAWVLETRSSSCKTKGDFETFSL</sequence>